<evidence type="ECO:0000256" key="4">
    <source>
        <dbReference type="ARBA" id="ARBA00022692"/>
    </source>
</evidence>
<dbReference type="CDD" id="cd17477">
    <property type="entry name" value="MFS_YcaD_like"/>
    <property type="match status" value="1"/>
</dbReference>
<organism evidence="9 10">
    <name type="scientific">Streptomyces pseudovenezuelae</name>
    <dbReference type="NCBI Taxonomy" id="67350"/>
    <lineage>
        <taxon>Bacteria</taxon>
        <taxon>Bacillati</taxon>
        <taxon>Actinomycetota</taxon>
        <taxon>Actinomycetes</taxon>
        <taxon>Kitasatosporales</taxon>
        <taxon>Streptomycetaceae</taxon>
        <taxon>Streptomyces</taxon>
        <taxon>Streptomyces aurantiacus group</taxon>
    </lineage>
</organism>
<proteinExistence type="predicted"/>
<sequence length="387" mass="40357">MLPQDRKSGAFRAAVGPIVIIGVFGMTLGITYPLLSRMLEERGTSGTVIGLNGAMTPLGMVLTAALIPVLVRRLGAWWLMVAAAVGSSLILGLFAVTDNLALWFILRAVLGSCAVAMFILSETWISENADVTHRGRLLTVYTSVLALGFCVGPAILSISDNSEVLALTVAVVAPLLALWPLWSEKARVPEMGASGRVPVGSLTRQLSVLLVAVLAISVFDAVTLQFLPLYADAAGLAGGQGELALTVLLVGQMTLQFPLGWLADRLGGRTALLLSLTVGTAGALLLPAAMGWGVWLWPMVAVWGGIAFSGYPLVLSILGANLDGESLLLGNTAFAIVWGIGGILGPPYAGAAMDVWGADGMPWSLAALWVLAVITTVAAFLRRSGMR</sequence>
<evidence type="ECO:0000256" key="2">
    <source>
        <dbReference type="ARBA" id="ARBA00022448"/>
    </source>
</evidence>
<dbReference type="SUPFAM" id="SSF103473">
    <property type="entry name" value="MFS general substrate transporter"/>
    <property type="match status" value="1"/>
</dbReference>
<protein>
    <recommendedName>
        <fullName evidence="8">Major facilitator superfamily (MFS) profile domain-containing protein</fullName>
    </recommendedName>
</protein>
<evidence type="ECO:0000256" key="1">
    <source>
        <dbReference type="ARBA" id="ARBA00004651"/>
    </source>
</evidence>
<feature type="transmembrane region" description="Helical" evidence="7">
    <location>
        <begin position="206"/>
        <end position="231"/>
    </location>
</feature>
<dbReference type="PANTHER" id="PTHR23521:SF2">
    <property type="entry name" value="TRANSPORTER MFS SUPERFAMILY"/>
    <property type="match status" value="1"/>
</dbReference>
<feature type="transmembrane region" description="Helical" evidence="7">
    <location>
        <begin position="270"/>
        <end position="289"/>
    </location>
</feature>
<comment type="subcellular location">
    <subcellularLocation>
        <location evidence="1">Cell membrane</location>
        <topology evidence="1">Multi-pass membrane protein</topology>
    </subcellularLocation>
</comment>
<feature type="transmembrane region" description="Helical" evidence="7">
    <location>
        <begin position="77"/>
        <end position="96"/>
    </location>
</feature>
<keyword evidence="5 7" id="KW-1133">Transmembrane helix</keyword>
<keyword evidence="4 7" id="KW-0812">Transmembrane</keyword>
<feature type="transmembrane region" description="Helical" evidence="7">
    <location>
        <begin position="12"/>
        <end position="35"/>
    </location>
</feature>
<keyword evidence="6 7" id="KW-0472">Membrane</keyword>
<dbReference type="Gene3D" id="1.20.1250.20">
    <property type="entry name" value="MFS general substrate transporter like domains"/>
    <property type="match status" value="2"/>
</dbReference>
<reference evidence="9 10" key="1">
    <citation type="submission" date="2015-10" db="EMBL/GenBank/DDBJ databases">
        <title>Draft genome sequence of Streptomyces pseudovenezuelae DSM 40212, type strain for the species Streptomyces pseudovenezuelae.</title>
        <authorList>
            <person name="Ruckert C."/>
            <person name="Winkler A."/>
            <person name="Kalinowski J."/>
            <person name="Kampfer P."/>
            <person name="Glaeser S."/>
        </authorList>
    </citation>
    <scope>NUCLEOTIDE SEQUENCE [LARGE SCALE GENOMIC DNA]</scope>
    <source>
        <strain evidence="9 10">DSM 40212</strain>
    </source>
</reference>
<keyword evidence="2" id="KW-0813">Transport</keyword>
<dbReference type="EMBL" id="LMWM01000018">
    <property type="protein sequence ID" value="KUM87095.1"/>
    <property type="molecule type" value="Genomic_DNA"/>
</dbReference>
<evidence type="ECO:0000256" key="3">
    <source>
        <dbReference type="ARBA" id="ARBA00022475"/>
    </source>
</evidence>
<keyword evidence="3" id="KW-1003">Cell membrane</keyword>
<feature type="transmembrane region" description="Helical" evidence="7">
    <location>
        <begin position="361"/>
        <end position="381"/>
    </location>
</feature>
<evidence type="ECO:0000256" key="6">
    <source>
        <dbReference type="ARBA" id="ARBA00023136"/>
    </source>
</evidence>
<evidence type="ECO:0000259" key="8">
    <source>
        <dbReference type="PROSITE" id="PS50850"/>
    </source>
</evidence>
<dbReference type="InterPro" id="IPR011701">
    <property type="entry name" value="MFS"/>
</dbReference>
<dbReference type="InterPro" id="IPR020846">
    <property type="entry name" value="MFS_dom"/>
</dbReference>
<feature type="domain" description="Major facilitator superfamily (MFS) profile" evidence="8">
    <location>
        <begin position="205"/>
        <end position="387"/>
    </location>
</feature>
<feature type="transmembrane region" description="Helical" evidence="7">
    <location>
        <begin position="47"/>
        <end position="70"/>
    </location>
</feature>
<feature type="transmembrane region" description="Helical" evidence="7">
    <location>
        <begin position="295"/>
        <end position="315"/>
    </location>
</feature>
<evidence type="ECO:0000256" key="5">
    <source>
        <dbReference type="ARBA" id="ARBA00022989"/>
    </source>
</evidence>
<gene>
    <name evidence="9" type="ORF">AQI94_17190</name>
</gene>
<evidence type="ECO:0000256" key="7">
    <source>
        <dbReference type="SAM" id="Phobius"/>
    </source>
</evidence>
<dbReference type="PROSITE" id="PS50850">
    <property type="entry name" value="MFS"/>
    <property type="match status" value="1"/>
</dbReference>
<evidence type="ECO:0000313" key="9">
    <source>
        <dbReference type="EMBL" id="KUM87095.1"/>
    </source>
</evidence>
<feature type="transmembrane region" description="Helical" evidence="7">
    <location>
        <begin position="327"/>
        <end position="349"/>
    </location>
</feature>
<feature type="transmembrane region" description="Helical" evidence="7">
    <location>
        <begin position="243"/>
        <end position="263"/>
    </location>
</feature>
<feature type="transmembrane region" description="Helical" evidence="7">
    <location>
        <begin position="102"/>
        <end position="125"/>
    </location>
</feature>
<comment type="caution">
    <text evidence="9">The sequence shown here is derived from an EMBL/GenBank/DDBJ whole genome shotgun (WGS) entry which is preliminary data.</text>
</comment>
<feature type="transmembrane region" description="Helical" evidence="7">
    <location>
        <begin position="137"/>
        <end position="158"/>
    </location>
</feature>
<dbReference type="Pfam" id="PF07690">
    <property type="entry name" value="MFS_1"/>
    <property type="match status" value="1"/>
</dbReference>
<evidence type="ECO:0000313" key="10">
    <source>
        <dbReference type="Proteomes" id="UP000053039"/>
    </source>
</evidence>
<dbReference type="GO" id="GO:0022857">
    <property type="term" value="F:transmembrane transporter activity"/>
    <property type="evidence" value="ECO:0007669"/>
    <property type="project" value="InterPro"/>
</dbReference>
<accession>A0A117PR42</accession>
<dbReference type="GO" id="GO:0005886">
    <property type="term" value="C:plasma membrane"/>
    <property type="evidence" value="ECO:0007669"/>
    <property type="project" value="UniProtKB-SubCell"/>
</dbReference>
<dbReference type="AlphaFoldDB" id="A0A117PR42"/>
<dbReference type="InterPro" id="IPR036259">
    <property type="entry name" value="MFS_trans_sf"/>
</dbReference>
<feature type="transmembrane region" description="Helical" evidence="7">
    <location>
        <begin position="164"/>
        <end position="182"/>
    </location>
</feature>
<name>A0A117PR42_9ACTN</name>
<dbReference type="Proteomes" id="UP000053039">
    <property type="component" value="Unassembled WGS sequence"/>
</dbReference>
<dbReference type="InterPro" id="IPR047200">
    <property type="entry name" value="MFS_YcaD-like"/>
</dbReference>
<dbReference type="PANTHER" id="PTHR23521">
    <property type="entry name" value="TRANSPORTER MFS SUPERFAMILY"/>
    <property type="match status" value="1"/>
</dbReference>